<feature type="non-terminal residue" evidence="1">
    <location>
        <position position="144"/>
    </location>
</feature>
<keyword evidence="2" id="KW-1185">Reference proteome</keyword>
<dbReference type="AlphaFoldDB" id="A0AAD8AFV3"/>
<dbReference type="EMBL" id="JASPKZ010001223">
    <property type="protein sequence ID" value="KAJ9598368.1"/>
    <property type="molecule type" value="Genomic_DNA"/>
</dbReference>
<feature type="non-terminal residue" evidence="1">
    <location>
        <position position="1"/>
    </location>
</feature>
<accession>A0AAD8AFV3</accession>
<evidence type="ECO:0000313" key="1">
    <source>
        <dbReference type="EMBL" id="KAJ9598368.1"/>
    </source>
</evidence>
<protein>
    <submittedName>
        <fullName evidence="1">Uncharacterized protein</fullName>
    </submittedName>
</protein>
<sequence>GYFEPDWRRPMIEDSLRWRVDNYVLHLGCKTTSRFDTTYAKRAACSLTIDYNVRSPRVWLQSAAICRRSVTSQRKGSPVVELPPLPKSLKRPKPKIWTRNSRIPVSNVALASYLYICKTIITYVTPIKTSIKFDYNKVLNKHKI</sequence>
<name>A0AAD8AFV3_DIPPU</name>
<gene>
    <name evidence="1" type="ORF">L9F63_010942</name>
</gene>
<reference evidence="1" key="2">
    <citation type="submission" date="2023-05" db="EMBL/GenBank/DDBJ databases">
        <authorList>
            <person name="Fouks B."/>
        </authorList>
    </citation>
    <scope>NUCLEOTIDE SEQUENCE</scope>
    <source>
        <strain evidence="1">Stay&amp;Tobe</strain>
        <tissue evidence="1">Testes</tissue>
    </source>
</reference>
<evidence type="ECO:0000313" key="2">
    <source>
        <dbReference type="Proteomes" id="UP001233999"/>
    </source>
</evidence>
<reference evidence="1" key="1">
    <citation type="journal article" date="2023" name="IScience">
        <title>Live-bearing cockroach genome reveals convergent evolutionary mechanisms linked to viviparity in insects and beyond.</title>
        <authorList>
            <person name="Fouks B."/>
            <person name="Harrison M.C."/>
            <person name="Mikhailova A.A."/>
            <person name="Marchal E."/>
            <person name="English S."/>
            <person name="Carruthers M."/>
            <person name="Jennings E.C."/>
            <person name="Chiamaka E.L."/>
            <person name="Frigard R.A."/>
            <person name="Pippel M."/>
            <person name="Attardo G.M."/>
            <person name="Benoit J.B."/>
            <person name="Bornberg-Bauer E."/>
            <person name="Tobe S.S."/>
        </authorList>
    </citation>
    <scope>NUCLEOTIDE SEQUENCE</scope>
    <source>
        <strain evidence="1">Stay&amp;Tobe</strain>
    </source>
</reference>
<proteinExistence type="predicted"/>
<dbReference type="Proteomes" id="UP001233999">
    <property type="component" value="Unassembled WGS sequence"/>
</dbReference>
<comment type="caution">
    <text evidence="1">The sequence shown here is derived from an EMBL/GenBank/DDBJ whole genome shotgun (WGS) entry which is preliminary data.</text>
</comment>
<organism evidence="1 2">
    <name type="scientific">Diploptera punctata</name>
    <name type="common">Pacific beetle cockroach</name>
    <dbReference type="NCBI Taxonomy" id="6984"/>
    <lineage>
        <taxon>Eukaryota</taxon>
        <taxon>Metazoa</taxon>
        <taxon>Ecdysozoa</taxon>
        <taxon>Arthropoda</taxon>
        <taxon>Hexapoda</taxon>
        <taxon>Insecta</taxon>
        <taxon>Pterygota</taxon>
        <taxon>Neoptera</taxon>
        <taxon>Polyneoptera</taxon>
        <taxon>Dictyoptera</taxon>
        <taxon>Blattodea</taxon>
        <taxon>Blaberoidea</taxon>
        <taxon>Blaberidae</taxon>
        <taxon>Diplopterinae</taxon>
        <taxon>Diploptera</taxon>
    </lineage>
</organism>